<dbReference type="PRINTS" id="PR00481">
    <property type="entry name" value="LAMNOPPTDASE"/>
</dbReference>
<keyword evidence="8" id="KW-0479">Metal-binding</keyword>
<evidence type="ECO:0000313" key="11">
    <source>
        <dbReference type="EMBL" id="GGA38102.1"/>
    </source>
</evidence>
<feature type="binding site" evidence="8">
    <location>
        <position position="293"/>
    </location>
    <ligand>
        <name>Mn(2+)</name>
        <dbReference type="ChEBI" id="CHEBI:29035"/>
        <label>1</label>
    </ligand>
</feature>
<organism evidence="11 12">
    <name type="scientific">Paenibacillus physcomitrellae</name>
    <dbReference type="NCBI Taxonomy" id="1619311"/>
    <lineage>
        <taxon>Bacteria</taxon>
        <taxon>Bacillati</taxon>
        <taxon>Bacillota</taxon>
        <taxon>Bacilli</taxon>
        <taxon>Bacillales</taxon>
        <taxon>Paenibacillaceae</taxon>
        <taxon>Paenibacillus</taxon>
    </lineage>
</organism>
<dbReference type="InterPro" id="IPR043472">
    <property type="entry name" value="Macro_dom-like"/>
</dbReference>
<feature type="binding site" evidence="8">
    <location>
        <position position="370"/>
    </location>
    <ligand>
        <name>Mn(2+)</name>
        <dbReference type="ChEBI" id="CHEBI:29035"/>
        <label>1</label>
    </ligand>
</feature>
<evidence type="ECO:0000256" key="3">
    <source>
        <dbReference type="ARBA" id="ARBA00009528"/>
    </source>
</evidence>
<evidence type="ECO:0000256" key="8">
    <source>
        <dbReference type="HAMAP-Rule" id="MF_00181"/>
    </source>
</evidence>
<gene>
    <name evidence="8" type="primary">pepA</name>
    <name evidence="11" type="ORF">GCM10010917_24200</name>
</gene>
<comment type="catalytic activity">
    <reaction evidence="2 8">
        <text>Release of an N-terminal amino acid, preferentially leucine, but not glutamic or aspartic acids.</text>
        <dbReference type="EC" id="3.4.11.10"/>
    </reaction>
</comment>
<dbReference type="InterPro" id="IPR008283">
    <property type="entry name" value="Peptidase_M17_N"/>
</dbReference>
<dbReference type="RefSeq" id="WP_094095774.1">
    <property type="nucleotide sequence ID" value="NZ_BMHF01000007.1"/>
</dbReference>
<dbReference type="HAMAP" id="MF_00181">
    <property type="entry name" value="Cytosol_peptidase_M17"/>
    <property type="match status" value="1"/>
</dbReference>
<comment type="cofactor">
    <cofactor evidence="8">
        <name>Mn(2+)</name>
        <dbReference type="ChEBI" id="CHEBI:29035"/>
    </cofactor>
    <text evidence="8">Binds 2 manganese ions per subunit.</text>
</comment>
<dbReference type="PANTHER" id="PTHR11963:SF23">
    <property type="entry name" value="CYTOSOL AMINOPEPTIDASE"/>
    <property type="match status" value="1"/>
</dbReference>
<dbReference type="NCBIfam" id="NF002083">
    <property type="entry name" value="PRK00913.3-5"/>
    <property type="match status" value="1"/>
</dbReference>
<evidence type="ECO:0000256" key="6">
    <source>
        <dbReference type="ARBA" id="ARBA00022801"/>
    </source>
</evidence>
<feature type="domain" description="Peptidase M17 leucyl aminopeptidase N-terminal" evidence="10">
    <location>
        <begin position="53"/>
        <end position="166"/>
    </location>
</feature>
<comment type="similarity">
    <text evidence="3 8">Belongs to the peptidase M17 family.</text>
</comment>
<keyword evidence="8" id="KW-0963">Cytoplasm</keyword>
<feature type="binding site" evidence="8">
    <location>
        <position position="372"/>
    </location>
    <ligand>
        <name>Mn(2+)</name>
        <dbReference type="ChEBI" id="CHEBI:29035"/>
        <label>1</label>
    </ligand>
</feature>
<evidence type="ECO:0000256" key="5">
    <source>
        <dbReference type="ARBA" id="ARBA00022670"/>
    </source>
</evidence>
<evidence type="ECO:0000259" key="9">
    <source>
        <dbReference type="Pfam" id="PF00883"/>
    </source>
</evidence>
<dbReference type="CDD" id="cd00433">
    <property type="entry name" value="Peptidase_M17"/>
    <property type="match status" value="1"/>
</dbReference>
<protein>
    <recommendedName>
        <fullName evidence="8">Probable cytosol aminopeptidase</fullName>
        <ecNumber evidence="8">3.4.11.1</ecNumber>
    </recommendedName>
    <alternativeName>
        <fullName evidence="8">Leucine aminopeptidase</fullName>
        <shortName evidence="8">LAP</shortName>
        <ecNumber evidence="8">3.4.11.10</ecNumber>
    </alternativeName>
    <alternativeName>
        <fullName evidence="8">Leucyl aminopeptidase</fullName>
    </alternativeName>
</protein>
<feature type="binding site" evidence="8">
    <location>
        <position position="293"/>
    </location>
    <ligand>
        <name>Mn(2+)</name>
        <dbReference type="ChEBI" id="CHEBI:29035"/>
        <label>2</label>
    </ligand>
</feature>
<dbReference type="NCBIfam" id="NF002073">
    <property type="entry name" value="PRK00913.1-2"/>
    <property type="match status" value="1"/>
</dbReference>
<sequence length="521" mass="55732">MNKYSQDDKKDGAELDGNVAEVLWNSGGIPDDAERKVLILLVTKKEVKSGQVESWLKPYTGTLAQSRLFEGEVNQTFLLPMPDQNPAETVILVGAGEDPLTADELRLSAAAAARAAVSIRPEQVLFKVPVSLGSLMVEGRNELAAQALTEGFLLGAYHRPNYKREKSAYEGIRKVFFLHKEAAVGSEPEEWAQGIRMGRAFAAGTITARDLTNLPGNLLTPEDLGDAAVELAQRYGLEVEVLDAADLQEQEMGGLLAVGQGSVHPPRMIIIKYKGVDHWKDVTGLVGKGITFDTGGISLKRAPGMEEMISDMGGAASVLGVMEILGILRPKVNVIAVIPAAENMPSGSAMKPGDVITTRSGRTIEMQNADAEGRIVLADGVTYAKEQGAERIIDIATLTGAILSALGDVATGAVTNDDIFLQSFIMASKQTGEKVWPLPNYPEYWGMLKSSVADLNNRPGRNAAAITAGLFIGTFAEGLPWIHLDIAGTAFLSKERGVDPRGGTGVMVRTVSQWILQNGLQ</sequence>
<evidence type="ECO:0000256" key="2">
    <source>
        <dbReference type="ARBA" id="ARBA00000967"/>
    </source>
</evidence>
<evidence type="ECO:0000259" key="10">
    <source>
        <dbReference type="Pfam" id="PF02789"/>
    </source>
</evidence>
<dbReference type="Proteomes" id="UP000609323">
    <property type="component" value="Unassembled WGS sequence"/>
</dbReference>
<dbReference type="Gene3D" id="3.40.630.10">
    <property type="entry name" value="Zn peptidases"/>
    <property type="match status" value="1"/>
</dbReference>
<feature type="binding site" evidence="8">
    <location>
        <position position="372"/>
    </location>
    <ligand>
        <name>Mn(2+)</name>
        <dbReference type="ChEBI" id="CHEBI:29035"/>
        <label>2</label>
    </ligand>
</feature>
<feature type="active site" evidence="8">
    <location>
        <position position="300"/>
    </location>
</feature>
<dbReference type="PANTHER" id="PTHR11963">
    <property type="entry name" value="LEUCINE AMINOPEPTIDASE-RELATED"/>
    <property type="match status" value="1"/>
</dbReference>
<evidence type="ECO:0000313" key="12">
    <source>
        <dbReference type="Proteomes" id="UP000609323"/>
    </source>
</evidence>
<keyword evidence="4 8" id="KW-0031">Aminopeptidase</keyword>
<keyword evidence="8" id="KW-0464">Manganese</keyword>
<evidence type="ECO:0000256" key="4">
    <source>
        <dbReference type="ARBA" id="ARBA00022438"/>
    </source>
</evidence>
<comment type="subcellular location">
    <subcellularLocation>
        <location evidence="8">Cytoplasm</location>
    </subcellularLocation>
</comment>
<accession>A0ABQ1G775</accession>
<dbReference type="EC" id="3.4.11.1" evidence="8"/>
<name>A0ABQ1G775_9BACL</name>
<comment type="caution">
    <text evidence="11">The sequence shown here is derived from an EMBL/GenBank/DDBJ whole genome shotgun (WGS) entry which is preliminary data.</text>
</comment>
<proteinExistence type="inferred from homology"/>
<dbReference type="SUPFAM" id="SSF52949">
    <property type="entry name" value="Macro domain-like"/>
    <property type="match status" value="1"/>
</dbReference>
<feature type="active site" evidence="8">
    <location>
        <position position="374"/>
    </location>
</feature>
<dbReference type="SUPFAM" id="SSF53187">
    <property type="entry name" value="Zn-dependent exopeptidases"/>
    <property type="match status" value="1"/>
</dbReference>
<dbReference type="Pfam" id="PF02789">
    <property type="entry name" value="Peptidase_M17_N"/>
    <property type="match status" value="1"/>
</dbReference>
<dbReference type="EMBL" id="BMHF01000007">
    <property type="protein sequence ID" value="GGA38102.1"/>
    <property type="molecule type" value="Genomic_DNA"/>
</dbReference>
<feature type="domain" description="Cytosol aminopeptidase" evidence="9">
    <location>
        <begin position="207"/>
        <end position="511"/>
    </location>
</feature>
<dbReference type="Pfam" id="PF00883">
    <property type="entry name" value="Peptidase_M17"/>
    <property type="match status" value="1"/>
</dbReference>
<evidence type="ECO:0000256" key="1">
    <source>
        <dbReference type="ARBA" id="ARBA00000135"/>
    </source>
</evidence>
<feature type="binding site" evidence="8">
    <location>
        <position position="288"/>
    </location>
    <ligand>
        <name>Mn(2+)</name>
        <dbReference type="ChEBI" id="CHEBI:29035"/>
        <label>2</label>
    </ligand>
</feature>
<dbReference type="Gene3D" id="3.40.220.10">
    <property type="entry name" value="Leucine Aminopeptidase, subunit E, domain 1"/>
    <property type="match status" value="1"/>
</dbReference>
<keyword evidence="6 8" id="KW-0378">Hydrolase</keyword>
<feature type="binding site" evidence="8">
    <location>
        <position position="311"/>
    </location>
    <ligand>
        <name>Mn(2+)</name>
        <dbReference type="ChEBI" id="CHEBI:29035"/>
        <label>2</label>
    </ligand>
</feature>
<comment type="function">
    <text evidence="7 8">Presumably involved in the processing and regular turnover of intracellular proteins. Catalyzes the removal of unsubstituted N-terminal amino acids from various peptides.</text>
</comment>
<dbReference type="InterPro" id="IPR023042">
    <property type="entry name" value="Peptidase_M17_leu_NH2_pept"/>
</dbReference>
<dbReference type="InterPro" id="IPR000819">
    <property type="entry name" value="Peptidase_M17_C"/>
</dbReference>
<dbReference type="InterPro" id="IPR011356">
    <property type="entry name" value="Leucine_aapep/pepB"/>
</dbReference>
<keyword evidence="12" id="KW-1185">Reference proteome</keyword>
<keyword evidence="5 8" id="KW-0645">Protease</keyword>
<comment type="catalytic activity">
    <reaction evidence="1 8">
        <text>Release of an N-terminal amino acid, Xaa-|-Yaa-, in which Xaa is preferably Leu, but may be other amino acids including Pro although not Arg or Lys, and Yaa may be Pro. Amino acid amides and methyl esters are also readily hydrolyzed, but rates on arylamides are exceedingly low.</text>
        <dbReference type="EC" id="3.4.11.1"/>
    </reaction>
</comment>
<evidence type="ECO:0000256" key="7">
    <source>
        <dbReference type="ARBA" id="ARBA00049972"/>
    </source>
</evidence>
<dbReference type="EC" id="3.4.11.10" evidence="8"/>
<reference evidence="12" key="1">
    <citation type="journal article" date="2019" name="Int. J. Syst. Evol. Microbiol.">
        <title>The Global Catalogue of Microorganisms (GCM) 10K type strain sequencing project: providing services to taxonomists for standard genome sequencing and annotation.</title>
        <authorList>
            <consortium name="The Broad Institute Genomics Platform"/>
            <consortium name="The Broad Institute Genome Sequencing Center for Infectious Disease"/>
            <person name="Wu L."/>
            <person name="Ma J."/>
        </authorList>
    </citation>
    <scope>NUCLEOTIDE SEQUENCE [LARGE SCALE GENOMIC DNA]</scope>
    <source>
        <strain evidence="12">CGMCC 1.15044</strain>
    </source>
</reference>